<gene>
    <name evidence="1" type="ORF">MDUV_01030</name>
</gene>
<organism evidence="1 2">
    <name type="scientific">Mycolicibacterium duvalii</name>
    <dbReference type="NCBI Taxonomy" id="39688"/>
    <lineage>
        <taxon>Bacteria</taxon>
        <taxon>Bacillati</taxon>
        <taxon>Actinomycetota</taxon>
        <taxon>Actinomycetes</taxon>
        <taxon>Mycobacteriales</taxon>
        <taxon>Mycobacteriaceae</taxon>
        <taxon>Mycolicibacterium</taxon>
    </lineage>
</organism>
<proteinExistence type="predicted"/>
<name>A0A7I7JTZ7_9MYCO</name>
<keyword evidence="2" id="KW-1185">Reference proteome</keyword>
<evidence type="ECO:0000313" key="1">
    <source>
        <dbReference type="EMBL" id="BBX15243.1"/>
    </source>
</evidence>
<dbReference type="Proteomes" id="UP000467006">
    <property type="component" value="Chromosome"/>
</dbReference>
<reference evidence="1 2" key="1">
    <citation type="journal article" date="2019" name="Emerg. Microbes Infect.">
        <title>Comprehensive subspecies identification of 175 nontuberculous mycobacteria species based on 7547 genomic profiles.</title>
        <authorList>
            <person name="Matsumoto Y."/>
            <person name="Kinjo T."/>
            <person name="Motooka D."/>
            <person name="Nabeya D."/>
            <person name="Jung N."/>
            <person name="Uechi K."/>
            <person name="Horii T."/>
            <person name="Iida T."/>
            <person name="Fujita J."/>
            <person name="Nakamura S."/>
        </authorList>
    </citation>
    <scope>NUCLEOTIDE SEQUENCE [LARGE SCALE GENOMIC DNA]</scope>
    <source>
        <strain evidence="1 2">JCM 6396</strain>
    </source>
</reference>
<sequence>MTTLLPRQGRLDGMTVLAVLLAMTAALGVGYLFGLRAGAQAPSWRQRTSRAALVKQAATLAALVAVYRLRAWLHPRAPQAGLRRGVRQPRRAHARIPVMWRG</sequence>
<accession>A0A7I7JTZ7</accession>
<evidence type="ECO:0000313" key="2">
    <source>
        <dbReference type="Proteomes" id="UP000467006"/>
    </source>
</evidence>
<dbReference type="KEGG" id="mdu:MDUV_01030"/>
<protein>
    <submittedName>
        <fullName evidence="1">Uncharacterized protein</fullName>
    </submittedName>
</protein>
<dbReference type="EMBL" id="AP022563">
    <property type="protein sequence ID" value="BBX15243.1"/>
    <property type="molecule type" value="Genomic_DNA"/>
</dbReference>
<dbReference type="AlphaFoldDB" id="A0A7I7JTZ7"/>